<proteinExistence type="predicted"/>
<reference evidence="1" key="1">
    <citation type="submission" date="2023-10" db="EMBL/GenBank/DDBJ databases">
        <authorList>
            <person name="Rodriguez Cubillos JULIANA M."/>
            <person name="De Vega J."/>
        </authorList>
    </citation>
    <scope>NUCLEOTIDE SEQUENCE</scope>
</reference>
<name>A0ACB0KXZ1_TRIPR</name>
<keyword evidence="2" id="KW-1185">Reference proteome</keyword>
<comment type="caution">
    <text evidence="1">The sequence shown here is derived from an EMBL/GenBank/DDBJ whole genome shotgun (WGS) entry which is preliminary data.</text>
</comment>
<protein>
    <submittedName>
        <fullName evidence="1">Uncharacterized protein</fullName>
    </submittedName>
</protein>
<dbReference type="EMBL" id="CASHSV030000409">
    <property type="protein sequence ID" value="CAJ2662023.1"/>
    <property type="molecule type" value="Genomic_DNA"/>
</dbReference>
<sequence>MSKLFLCAPNLVLGFITTNPNFDPLSQKHSSFPISLRFKCCTATPTTTITITASESKSKSKSDRYPFPVSYLINNFDFSPESALKYFNNGHLGFNTVEKPNSVINFFLNNGFSHSDIRIIIRKSPSLLSSRPHKRLLPKFEFFLSKGVSSSDFVPLLTANPQILRSSLENRIIPLFELLSKFLKTNKDIIACLIICSQLSAHPCERIVANINLLTDFGVCNSAIARLFKTRPSIFGSTDLIKSLEEVKGLGFDPSVINFGIALMAKKGMSEKLWDEKVDTFKKWGWSDEVVSRAFRSHPAVMLVSIDKINLVMSFWVNQLGWNSLAITKKPLVLSYSLQKRIIPRALVLQYLLMKGLRNKDASLVIPFTYTEDLFLNKFVFSFKEESDYLLKLYEEKIKLANTKEKKGRNQSVEKDKATNILVYG</sequence>
<evidence type="ECO:0000313" key="2">
    <source>
        <dbReference type="Proteomes" id="UP001177021"/>
    </source>
</evidence>
<organism evidence="1 2">
    <name type="scientific">Trifolium pratense</name>
    <name type="common">Red clover</name>
    <dbReference type="NCBI Taxonomy" id="57577"/>
    <lineage>
        <taxon>Eukaryota</taxon>
        <taxon>Viridiplantae</taxon>
        <taxon>Streptophyta</taxon>
        <taxon>Embryophyta</taxon>
        <taxon>Tracheophyta</taxon>
        <taxon>Spermatophyta</taxon>
        <taxon>Magnoliopsida</taxon>
        <taxon>eudicotyledons</taxon>
        <taxon>Gunneridae</taxon>
        <taxon>Pentapetalae</taxon>
        <taxon>rosids</taxon>
        <taxon>fabids</taxon>
        <taxon>Fabales</taxon>
        <taxon>Fabaceae</taxon>
        <taxon>Papilionoideae</taxon>
        <taxon>50 kb inversion clade</taxon>
        <taxon>NPAAA clade</taxon>
        <taxon>Hologalegina</taxon>
        <taxon>IRL clade</taxon>
        <taxon>Trifolieae</taxon>
        <taxon>Trifolium</taxon>
    </lineage>
</organism>
<gene>
    <name evidence="1" type="ORF">MILVUS5_LOCUS27646</name>
</gene>
<accession>A0ACB0KXZ1</accession>
<dbReference type="Proteomes" id="UP001177021">
    <property type="component" value="Unassembled WGS sequence"/>
</dbReference>
<evidence type="ECO:0000313" key="1">
    <source>
        <dbReference type="EMBL" id="CAJ2662023.1"/>
    </source>
</evidence>